<name>A0ABU4GWG9_9MICO</name>
<dbReference type="Gene3D" id="3.60.15.30">
    <property type="entry name" value="Metallo-beta-lactamase domain"/>
    <property type="match status" value="1"/>
</dbReference>
<organism evidence="1 2">
    <name type="scientific">Microbacterium arthrosphaerae</name>
    <dbReference type="NCBI Taxonomy" id="792652"/>
    <lineage>
        <taxon>Bacteria</taxon>
        <taxon>Bacillati</taxon>
        <taxon>Actinomycetota</taxon>
        <taxon>Actinomycetes</taxon>
        <taxon>Micrococcales</taxon>
        <taxon>Microbacteriaceae</taxon>
        <taxon>Microbacterium</taxon>
    </lineage>
</organism>
<dbReference type="Proteomes" id="UP001283109">
    <property type="component" value="Unassembled WGS sequence"/>
</dbReference>
<dbReference type="EMBL" id="JAWQEV010000001">
    <property type="protein sequence ID" value="MDW4571413.1"/>
    <property type="molecule type" value="Genomic_DNA"/>
</dbReference>
<dbReference type="SUPFAM" id="SSF56281">
    <property type="entry name" value="Metallo-hydrolase/oxidoreductase"/>
    <property type="match status" value="1"/>
</dbReference>
<proteinExistence type="predicted"/>
<keyword evidence="2" id="KW-1185">Reference proteome</keyword>
<dbReference type="RefSeq" id="WP_318351955.1">
    <property type="nucleotide sequence ID" value="NZ_JAWQEV010000001.1"/>
</dbReference>
<evidence type="ECO:0000313" key="2">
    <source>
        <dbReference type="Proteomes" id="UP001283109"/>
    </source>
</evidence>
<reference evidence="1 2" key="1">
    <citation type="submission" date="2023-11" db="EMBL/GenBank/DDBJ databases">
        <title>Draft genome sequence of Microbacterium arthrosphaerae JCM 30492.</title>
        <authorList>
            <person name="Zhang G."/>
            <person name="Ding Y."/>
        </authorList>
    </citation>
    <scope>NUCLEOTIDE SEQUENCE [LARGE SCALE GENOMIC DNA]</scope>
    <source>
        <strain evidence="1 2">JCM 30492</strain>
    </source>
</reference>
<protein>
    <submittedName>
        <fullName evidence="1">Uncharacterized protein</fullName>
    </submittedName>
</protein>
<comment type="caution">
    <text evidence="1">The sequence shown here is derived from an EMBL/GenBank/DDBJ whole genome shotgun (WGS) entry which is preliminary data.</text>
</comment>
<gene>
    <name evidence="1" type="ORF">R8Z58_01325</name>
</gene>
<evidence type="ECO:0000313" key="1">
    <source>
        <dbReference type="EMBL" id="MDW4571413.1"/>
    </source>
</evidence>
<dbReference type="InterPro" id="IPR036866">
    <property type="entry name" value="RibonucZ/Hydroxyglut_hydro"/>
</dbReference>
<sequence length="82" mass="9090">MLETLQGSYFFVCGDAVDPIIRRADGVPVIDVAGHNFVLDTDDAPDTVHPSLWRHAQVNQPHGLFEVTAGIYHRCAGWICRT</sequence>
<accession>A0ABU4GWG9</accession>